<reference evidence="7 8" key="1">
    <citation type="submission" date="2007-10" db="EMBL/GenBank/DDBJ databases">
        <title>Complete sequence of Shewanella pealeana ATCC 700345.</title>
        <authorList>
            <consortium name="US DOE Joint Genome Institute"/>
            <person name="Copeland A."/>
            <person name="Lucas S."/>
            <person name="Lapidus A."/>
            <person name="Barry K."/>
            <person name="Glavina del Rio T."/>
            <person name="Dalin E."/>
            <person name="Tice H."/>
            <person name="Pitluck S."/>
            <person name="Chertkov O."/>
            <person name="Brettin T."/>
            <person name="Bruce D."/>
            <person name="Detter J.C."/>
            <person name="Han C."/>
            <person name="Schmutz J."/>
            <person name="Larimer F."/>
            <person name="Land M."/>
            <person name="Hauser L."/>
            <person name="Kyrpides N."/>
            <person name="Kim E."/>
            <person name="Zhao J.-S.Z."/>
            <person name="Manno D."/>
            <person name="Hawari J."/>
            <person name="Richardson P."/>
        </authorList>
    </citation>
    <scope>NUCLEOTIDE SEQUENCE [LARGE SCALE GENOMIC DNA]</scope>
    <source>
        <strain evidence="8">ATCC 700345 / ANG-SQ1</strain>
    </source>
</reference>
<feature type="transmembrane region" description="Helical" evidence="6">
    <location>
        <begin position="183"/>
        <end position="203"/>
    </location>
</feature>
<dbReference type="PROSITE" id="PS50267">
    <property type="entry name" value="NA_NEUROTRAN_SYMP_3"/>
    <property type="match status" value="1"/>
</dbReference>
<dbReference type="KEGG" id="spl:Spea_0352"/>
<evidence type="ECO:0000256" key="6">
    <source>
        <dbReference type="SAM" id="Phobius"/>
    </source>
</evidence>
<keyword evidence="4 6" id="KW-1133">Transmembrane helix</keyword>
<comment type="subcellular location">
    <subcellularLocation>
        <location evidence="1">Membrane</location>
        <topology evidence="1">Multi-pass membrane protein</topology>
    </subcellularLocation>
</comment>
<evidence type="ECO:0000256" key="5">
    <source>
        <dbReference type="ARBA" id="ARBA00023136"/>
    </source>
</evidence>
<dbReference type="PRINTS" id="PR00176">
    <property type="entry name" value="NANEUSMPORT"/>
</dbReference>
<name>A8GZE3_SHEPA</name>
<dbReference type="AlphaFoldDB" id="A8GZE3"/>
<keyword evidence="2" id="KW-0813">Transport</keyword>
<dbReference type="InterPro" id="IPR000175">
    <property type="entry name" value="Na/ntran_symport"/>
</dbReference>
<dbReference type="STRING" id="398579.Spea_0352"/>
<gene>
    <name evidence="7" type="ordered locus">Spea_0352</name>
</gene>
<dbReference type="SUPFAM" id="SSF161070">
    <property type="entry name" value="SNF-like"/>
    <property type="match status" value="1"/>
</dbReference>
<dbReference type="HOGENOM" id="CLU_006855_3_0_6"/>
<dbReference type="GO" id="GO:0016020">
    <property type="term" value="C:membrane"/>
    <property type="evidence" value="ECO:0007669"/>
    <property type="project" value="UniProtKB-SubCell"/>
</dbReference>
<dbReference type="PANTHER" id="PTHR42948">
    <property type="entry name" value="TRANSPORTER"/>
    <property type="match status" value="1"/>
</dbReference>
<dbReference type="NCBIfam" id="NF037979">
    <property type="entry name" value="Na_transp"/>
    <property type="match status" value="1"/>
</dbReference>
<proteinExistence type="predicted"/>
<sequence>MYRKRAQMSTVKNGHFSSRIGFIMAAAGSAVGVGNIWGFPTQAATHGGGAFLLVYLFLILVLGYPMLLAELMIGRHGQTNPADAMAKVATKPLAKKIGKAIGFISIITATLICTFYSILSGWFVSFAIAPVAELTGQTNVASWLMDFSLSRNLVFTLIFIAMVILVIRQGVQQGIERWSKRLMPMLLIILVAGVAYILTQPGAMQGLEVLLVPDFSRVFDADVLIGALGQTFFSLTIGTAAMMVYGAYLSQKEDLSKLTAYVTLTDTCVAFLAALMVLPAMYVAQHNGVQIFAEDGSLLNSDTLVFTVLPALFDTIGGISQYLLAITFFILMTIAGLTSAISIVEVPTSYLVEKTSLSRDKATLIVGSVVAVLSMVVVFNFELLFGFMITLTTERAQPLIALGIAIYLGWIWNRNQLISAIAAQDNVDTNSLFWKIWPWYVKYVCPVLIIMIIVQLIS</sequence>
<protein>
    <submittedName>
        <fullName evidence="7">Sodium:neurotransmitter symporter</fullName>
    </submittedName>
</protein>
<feature type="transmembrane region" description="Helical" evidence="6">
    <location>
        <begin position="149"/>
        <end position="171"/>
    </location>
</feature>
<evidence type="ECO:0000256" key="2">
    <source>
        <dbReference type="ARBA" id="ARBA00022448"/>
    </source>
</evidence>
<evidence type="ECO:0000256" key="3">
    <source>
        <dbReference type="ARBA" id="ARBA00022692"/>
    </source>
</evidence>
<organism evidence="7 8">
    <name type="scientific">Shewanella pealeana (strain ATCC 700345 / ANG-SQ1)</name>
    <dbReference type="NCBI Taxonomy" id="398579"/>
    <lineage>
        <taxon>Bacteria</taxon>
        <taxon>Pseudomonadati</taxon>
        <taxon>Pseudomonadota</taxon>
        <taxon>Gammaproteobacteria</taxon>
        <taxon>Alteromonadales</taxon>
        <taxon>Shewanellaceae</taxon>
        <taxon>Shewanella</taxon>
    </lineage>
</organism>
<dbReference type="PANTHER" id="PTHR42948:SF1">
    <property type="entry name" value="TRANSPORTER"/>
    <property type="match status" value="1"/>
</dbReference>
<evidence type="ECO:0000313" key="7">
    <source>
        <dbReference type="EMBL" id="ABV85680.1"/>
    </source>
</evidence>
<keyword evidence="3 6" id="KW-0812">Transmembrane</keyword>
<dbReference type="EMBL" id="CP000851">
    <property type="protein sequence ID" value="ABV85680.1"/>
    <property type="molecule type" value="Genomic_DNA"/>
</dbReference>
<dbReference type="eggNOG" id="COG0733">
    <property type="taxonomic scope" value="Bacteria"/>
</dbReference>
<feature type="transmembrane region" description="Helical" evidence="6">
    <location>
        <begin position="20"/>
        <end position="38"/>
    </location>
</feature>
<dbReference type="Proteomes" id="UP000002608">
    <property type="component" value="Chromosome"/>
</dbReference>
<keyword evidence="8" id="KW-1185">Reference proteome</keyword>
<evidence type="ECO:0000256" key="4">
    <source>
        <dbReference type="ARBA" id="ARBA00022989"/>
    </source>
</evidence>
<dbReference type="InterPro" id="IPR037272">
    <property type="entry name" value="SNS_sf"/>
</dbReference>
<evidence type="ECO:0000256" key="1">
    <source>
        <dbReference type="ARBA" id="ARBA00004141"/>
    </source>
</evidence>
<keyword evidence="5 6" id="KW-0472">Membrane</keyword>
<feature type="transmembrane region" description="Helical" evidence="6">
    <location>
        <begin position="364"/>
        <end position="389"/>
    </location>
</feature>
<dbReference type="InterPro" id="IPR047218">
    <property type="entry name" value="YocR/YhdH-like"/>
</dbReference>
<accession>A8GZE3</accession>
<feature type="transmembrane region" description="Helical" evidence="6">
    <location>
        <begin position="396"/>
        <end position="412"/>
    </location>
</feature>
<evidence type="ECO:0000313" key="8">
    <source>
        <dbReference type="Proteomes" id="UP000002608"/>
    </source>
</evidence>
<feature type="transmembrane region" description="Helical" evidence="6">
    <location>
        <begin position="100"/>
        <end position="129"/>
    </location>
</feature>
<feature type="transmembrane region" description="Helical" evidence="6">
    <location>
        <begin position="260"/>
        <end position="284"/>
    </location>
</feature>
<dbReference type="CDD" id="cd10336">
    <property type="entry name" value="SLC6sbd_Tyt1-Like"/>
    <property type="match status" value="1"/>
</dbReference>
<feature type="transmembrane region" description="Helical" evidence="6">
    <location>
        <begin position="223"/>
        <end position="248"/>
    </location>
</feature>
<dbReference type="Pfam" id="PF00209">
    <property type="entry name" value="SNF"/>
    <property type="match status" value="2"/>
</dbReference>
<feature type="transmembrane region" description="Helical" evidence="6">
    <location>
        <begin position="50"/>
        <end position="69"/>
    </location>
</feature>
<feature type="transmembrane region" description="Helical" evidence="6">
    <location>
        <begin position="439"/>
        <end position="457"/>
    </location>
</feature>
<feature type="transmembrane region" description="Helical" evidence="6">
    <location>
        <begin position="322"/>
        <end position="344"/>
    </location>
</feature>